<sequence>MREDAADKPLGLSCELESCSLLRDSHVESPTDHGRRVPCAIFFSTVLLCLGAGLALTLHQEPQRAASDGVVQRDVWDALESAAATAEGAVESVSSASLIGLGKTILCGPPIIAAASQETGDPREGPILPAQPDMGLVLGLYTYGAPAGTIPALKNPRTMSGCFPGTRMLTSSIAPVSFSINEARKYDPITFAGHMLDFEHVWQDTLDVQIDQLGIQFLRKCSLEEVHRPAKSSDISPVLHKTSTYEVGLDQLADALPMERLFSHLAHMIYKGDPAAVSVAAQGLGWNTVGVAESDTLQHDAASWVSGVAYLFQNPDDLTCALVFKGTDDVADFLSDVGCNRVDFCGFADPNDLNPRGEYEPRDGHVLVHRGFRDELLRIVKSENYTAYVYPKLSSCEGVYLVGHSLGAAEASYFAACASRHLEEGDYGYNDYKSIAWQAGTAEKLDPLDLGEPGDHPADGSKECETKTSGTCHFEACSEGRGPLVQCVDGECVCQENSCNVAGYCVPKTPLFET</sequence>
<proteinExistence type="predicted"/>
<dbReference type="InterPro" id="IPR029058">
    <property type="entry name" value="AB_hydrolase_fold"/>
</dbReference>
<dbReference type="SUPFAM" id="SSF53474">
    <property type="entry name" value="alpha/beta-Hydrolases"/>
    <property type="match status" value="1"/>
</dbReference>
<dbReference type="Gene3D" id="3.40.50.1820">
    <property type="entry name" value="alpha/beta hydrolase"/>
    <property type="match status" value="1"/>
</dbReference>
<name>A0A7S1A1D8_NOCSC</name>
<dbReference type="EMBL" id="HBFQ01019042">
    <property type="protein sequence ID" value="CAD8838987.1"/>
    <property type="molecule type" value="Transcribed_RNA"/>
</dbReference>
<evidence type="ECO:0000313" key="1">
    <source>
        <dbReference type="EMBL" id="CAD8838987.1"/>
    </source>
</evidence>
<organism evidence="1">
    <name type="scientific">Noctiluca scintillans</name>
    <name type="common">Sea sparkle</name>
    <name type="synonym">Red tide dinoflagellate</name>
    <dbReference type="NCBI Taxonomy" id="2966"/>
    <lineage>
        <taxon>Eukaryota</taxon>
        <taxon>Sar</taxon>
        <taxon>Alveolata</taxon>
        <taxon>Dinophyceae</taxon>
        <taxon>Noctilucales</taxon>
        <taxon>Noctilucaceae</taxon>
        <taxon>Noctiluca</taxon>
    </lineage>
</organism>
<reference evidence="1" key="1">
    <citation type="submission" date="2021-01" db="EMBL/GenBank/DDBJ databases">
        <authorList>
            <person name="Corre E."/>
            <person name="Pelletier E."/>
            <person name="Niang G."/>
            <person name="Scheremetjew M."/>
            <person name="Finn R."/>
            <person name="Kale V."/>
            <person name="Holt S."/>
            <person name="Cochrane G."/>
            <person name="Meng A."/>
            <person name="Brown T."/>
            <person name="Cohen L."/>
        </authorList>
    </citation>
    <scope>NUCLEOTIDE SEQUENCE</scope>
</reference>
<dbReference type="AlphaFoldDB" id="A0A7S1A1D8"/>
<gene>
    <name evidence="1" type="ORF">NSCI0253_LOCUS13335</name>
</gene>
<protein>
    <submittedName>
        <fullName evidence="1">Uncharacterized protein</fullName>
    </submittedName>
</protein>
<accession>A0A7S1A1D8</accession>